<organism evidence="1 2">
    <name type="scientific">Hydrogenophaga taeniospiralis CCUG 15921</name>
    <dbReference type="NCBI Taxonomy" id="1281780"/>
    <lineage>
        <taxon>Bacteria</taxon>
        <taxon>Pseudomonadati</taxon>
        <taxon>Pseudomonadota</taxon>
        <taxon>Betaproteobacteria</taxon>
        <taxon>Burkholderiales</taxon>
        <taxon>Comamonadaceae</taxon>
        <taxon>Hydrogenophaga</taxon>
    </lineage>
</organism>
<keyword evidence="2" id="KW-1185">Reference proteome</keyword>
<dbReference type="EMBL" id="AOGK01000003">
    <property type="protein sequence ID" value="MDG5974618.1"/>
    <property type="molecule type" value="Genomic_DNA"/>
</dbReference>
<gene>
    <name evidence="1" type="ORF">H010_05097</name>
</gene>
<reference evidence="1" key="1">
    <citation type="submission" date="2013-01" db="EMBL/GenBank/DDBJ databases">
        <title>Genome draft of Hydrogenophaga taeniospiralis 2K1.</title>
        <authorList>
            <person name="Gomila M."/>
            <person name="Lalucat J."/>
        </authorList>
    </citation>
    <scope>NUCLEOTIDE SEQUENCE</scope>
    <source>
        <strain evidence="1">CCUG 15921</strain>
    </source>
</reference>
<evidence type="ECO:0000313" key="2">
    <source>
        <dbReference type="Proteomes" id="UP001152876"/>
    </source>
</evidence>
<dbReference type="AlphaFoldDB" id="A0A9X4NNJ9"/>
<proteinExistence type="predicted"/>
<sequence length="131" mass="14089">MAVVHLLCFQQAHGAPGEDTIVLKGPVKYAAMPTAPQQRSGGMDGPTDLPAWMRARVTRYVAKAYGLSGESDTIYTDEDVVTTVQTDGFKKTCVQEVGSNTQAADALGTRYGPDTREQVVVLRGDLVNVCR</sequence>
<comment type="caution">
    <text evidence="1">The sequence shown here is derived from an EMBL/GenBank/DDBJ whole genome shotgun (WGS) entry which is preliminary data.</text>
</comment>
<protein>
    <submittedName>
        <fullName evidence="1">Uncharacterized protein</fullName>
    </submittedName>
</protein>
<evidence type="ECO:0000313" key="1">
    <source>
        <dbReference type="EMBL" id="MDG5974618.1"/>
    </source>
</evidence>
<accession>A0A9X4NNJ9</accession>
<dbReference type="Proteomes" id="UP001152876">
    <property type="component" value="Unassembled WGS sequence"/>
</dbReference>
<name>A0A9X4NNJ9_9BURK</name>